<dbReference type="Pfam" id="PF00664">
    <property type="entry name" value="ABC_membrane"/>
    <property type="match status" value="1"/>
</dbReference>
<dbReference type="InterPro" id="IPR039421">
    <property type="entry name" value="Type_1_exporter"/>
</dbReference>
<evidence type="ECO:0000259" key="9">
    <source>
        <dbReference type="PROSITE" id="PS50893"/>
    </source>
</evidence>
<dbReference type="GO" id="GO:0015421">
    <property type="term" value="F:ABC-type oligopeptide transporter activity"/>
    <property type="evidence" value="ECO:0007669"/>
    <property type="project" value="TreeGrafter"/>
</dbReference>
<accession>A0A1J9U5C7</accession>
<evidence type="ECO:0000256" key="5">
    <source>
        <dbReference type="ARBA" id="ARBA00022840"/>
    </source>
</evidence>
<evidence type="ECO:0000256" key="3">
    <source>
        <dbReference type="ARBA" id="ARBA00022692"/>
    </source>
</evidence>
<comment type="subcellular location">
    <subcellularLocation>
        <location evidence="1">Cell membrane</location>
        <topology evidence="1">Multi-pass membrane protein</topology>
    </subcellularLocation>
</comment>
<dbReference type="InterPro" id="IPR003593">
    <property type="entry name" value="AAA+_ATPase"/>
</dbReference>
<dbReference type="InterPro" id="IPR011527">
    <property type="entry name" value="ABC1_TM_dom"/>
</dbReference>
<dbReference type="PROSITE" id="PS50893">
    <property type="entry name" value="ABC_TRANSPORTER_2"/>
    <property type="match status" value="1"/>
</dbReference>
<dbReference type="PANTHER" id="PTHR43394">
    <property type="entry name" value="ATP-DEPENDENT PERMEASE MDL1, MITOCHONDRIAL"/>
    <property type="match status" value="1"/>
</dbReference>
<sequence>MEQIKGKKIDFTTWKRIISLSGDRRLLIFSIFLLVLIQSILTPISPLVMAEIIDNVFSGKSKFSMTSLVLVLFTINMGQTVIHSIQEYCITLFTSHITYSIRTNLHEKLLEQSMDFFTKTKIGEIISRLNSEADDIGNVVFKPLIYTIQVTLSLFSTLIAMFLINWKLSVVIICLIPFLFIPVPIIGKLTYKWTKKLVEHMASFTSYISENLSINGIILTKLFGRKPIAVERFNNFAKDITHLTLKQTKLSLIFDNIFSIGVTMAPLIVFWLGGPKGPFQLSAGIALAFSGYVSSLFNPLQQMGRLGIRLKGVQVHFERFFTYLDMKSEIQMPSNPVKIHSFKGQVELNNVSFQYDSNNVVFKGLNLKIYSKDKVALVGSSGSGKTTIAYLISRLYDPNDGEVKIDGINLKEIDPNSLHSMIGMISQEVFLMHTTIKENILLANPDATIEQIEEAAKRANIHEKIISLPDGYNTIVGERGYKLSGGEKQRIAIARVFLQNPPLLILDEATSSLDVHSEYLVQKSLEELTENRTVIVIAHRPSAIQSCNKIIVLEKGEIVQLGSPEELMNSSGKYASLFNNQSSNRERILS</sequence>
<evidence type="ECO:0000256" key="8">
    <source>
        <dbReference type="SAM" id="Phobius"/>
    </source>
</evidence>
<dbReference type="PROSITE" id="PS00211">
    <property type="entry name" value="ABC_TRANSPORTER_1"/>
    <property type="match status" value="1"/>
</dbReference>
<evidence type="ECO:0000313" key="12">
    <source>
        <dbReference type="Proteomes" id="UP000182788"/>
    </source>
</evidence>
<reference evidence="11 12" key="1">
    <citation type="submission" date="2016-06" db="EMBL/GenBank/DDBJ databases">
        <title>First insights into the genetic diversity and population structure of in the Bacillus cereus group bacteria from diverse marine environments.</title>
        <authorList>
            <person name="Liu Y."/>
            <person name="Lai Q."/>
            <person name="Shao Z."/>
        </authorList>
    </citation>
    <scope>NUCLEOTIDE SEQUENCE [LARGE SCALE GENOMIC DNA]</scope>
    <source>
        <strain evidence="11 12">NH24A2</strain>
    </source>
</reference>
<dbReference type="InterPro" id="IPR017871">
    <property type="entry name" value="ABC_transporter-like_CS"/>
</dbReference>
<evidence type="ECO:0008006" key="13">
    <source>
        <dbReference type="Google" id="ProtNLM"/>
    </source>
</evidence>
<dbReference type="GO" id="GO:0005524">
    <property type="term" value="F:ATP binding"/>
    <property type="evidence" value="ECO:0007669"/>
    <property type="project" value="UniProtKB-KW"/>
</dbReference>
<dbReference type="EMBL" id="MAOI01000121">
    <property type="protein sequence ID" value="OJD73992.1"/>
    <property type="molecule type" value="Genomic_DNA"/>
</dbReference>
<dbReference type="RefSeq" id="WP_071720503.1">
    <property type="nucleotide sequence ID" value="NZ_CBCSHB010000009.1"/>
</dbReference>
<dbReference type="SUPFAM" id="SSF52540">
    <property type="entry name" value="P-loop containing nucleoside triphosphate hydrolases"/>
    <property type="match status" value="1"/>
</dbReference>
<name>A0A1J9U5C7_9BACI</name>
<dbReference type="AlphaFoldDB" id="A0A1J9U5C7"/>
<evidence type="ECO:0000256" key="4">
    <source>
        <dbReference type="ARBA" id="ARBA00022741"/>
    </source>
</evidence>
<evidence type="ECO:0000256" key="1">
    <source>
        <dbReference type="ARBA" id="ARBA00004651"/>
    </source>
</evidence>
<dbReference type="FunFam" id="3.40.50.300:FF:000287">
    <property type="entry name" value="Multidrug ABC transporter ATP-binding protein"/>
    <property type="match status" value="1"/>
</dbReference>
<dbReference type="InterPro" id="IPR003439">
    <property type="entry name" value="ABC_transporter-like_ATP-bd"/>
</dbReference>
<keyword evidence="4" id="KW-0547">Nucleotide-binding</keyword>
<feature type="transmembrane region" description="Helical" evidence="8">
    <location>
        <begin position="64"/>
        <end position="82"/>
    </location>
</feature>
<keyword evidence="5" id="KW-0067">ATP-binding</keyword>
<feature type="domain" description="ABC transporter" evidence="9">
    <location>
        <begin position="346"/>
        <end position="580"/>
    </location>
</feature>
<proteinExistence type="predicted"/>
<protein>
    <recommendedName>
        <fullName evidence="13">ABC transporter</fullName>
    </recommendedName>
</protein>
<dbReference type="SUPFAM" id="SSF90123">
    <property type="entry name" value="ABC transporter transmembrane region"/>
    <property type="match status" value="1"/>
</dbReference>
<gene>
    <name evidence="11" type="ORF">BAU28_18445</name>
</gene>
<evidence type="ECO:0000313" key="11">
    <source>
        <dbReference type="EMBL" id="OJD73992.1"/>
    </source>
</evidence>
<keyword evidence="3 8" id="KW-0812">Transmembrane</keyword>
<dbReference type="Gene3D" id="3.40.50.300">
    <property type="entry name" value="P-loop containing nucleotide triphosphate hydrolases"/>
    <property type="match status" value="1"/>
</dbReference>
<evidence type="ECO:0000256" key="6">
    <source>
        <dbReference type="ARBA" id="ARBA00022989"/>
    </source>
</evidence>
<keyword evidence="7 8" id="KW-0472">Membrane</keyword>
<organism evidence="11 12">
    <name type="scientific">Bacillus paramycoides</name>
    <dbReference type="NCBI Taxonomy" id="2026194"/>
    <lineage>
        <taxon>Bacteria</taxon>
        <taxon>Bacillati</taxon>
        <taxon>Bacillota</taxon>
        <taxon>Bacilli</taxon>
        <taxon>Bacillales</taxon>
        <taxon>Bacillaceae</taxon>
        <taxon>Bacillus</taxon>
        <taxon>Bacillus cereus group</taxon>
    </lineage>
</organism>
<feature type="transmembrane region" description="Helical" evidence="8">
    <location>
        <begin position="252"/>
        <end position="273"/>
    </location>
</feature>
<dbReference type="GO" id="GO:0016887">
    <property type="term" value="F:ATP hydrolysis activity"/>
    <property type="evidence" value="ECO:0007669"/>
    <property type="project" value="InterPro"/>
</dbReference>
<keyword evidence="2" id="KW-0813">Transport</keyword>
<feature type="transmembrane region" description="Helical" evidence="8">
    <location>
        <begin position="26"/>
        <end position="44"/>
    </location>
</feature>
<dbReference type="PROSITE" id="PS50929">
    <property type="entry name" value="ABC_TM1F"/>
    <property type="match status" value="1"/>
</dbReference>
<keyword evidence="6 8" id="KW-1133">Transmembrane helix</keyword>
<dbReference type="Proteomes" id="UP000182788">
    <property type="component" value="Unassembled WGS sequence"/>
</dbReference>
<dbReference type="GeneID" id="87594551"/>
<dbReference type="InterPro" id="IPR027417">
    <property type="entry name" value="P-loop_NTPase"/>
</dbReference>
<dbReference type="InterPro" id="IPR036640">
    <property type="entry name" value="ABC1_TM_sf"/>
</dbReference>
<comment type="caution">
    <text evidence="11">The sequence shown here is derived from an EMBL/GenBank/DDBJ whole genome shotgun (WGS) entry which is preliminary data.</text>
</comment>
<dbReference type="Pfam" id="PF00005">
    <property type="entry name" value="ABC_tran"/>
    <property type="match status" value="1"/>
</dbReference>
<feature type="domain" description="ABC transmembrane type-1" evidence="10">
    <location>
        <begin position="31"/>
        <end position="312"/>
    </location>
</feature>
<dbReference type="GO" id="GO:0005886">
    <property type="term" value="C:plasma membrane"/>
    <property type="evidence" value="ECO:0007669"/>
    <property type="project" value="UniProtKB-SubCell"/>
</dbReference>
<evidence type="ECO:0000256" key="7">
    <source>
        <dbReference type="ARBA" id="ARBA00023136"/>
    </source>
</evidence>
<dbReference type="Gene3D" id="1.20.1560.10">
    <property type="entry name" value="ABC transporter type 1, transmembrane domain"/>
    <property type="match status" value="1"/>
</dbReference>
<evidence type="ECO:0000256" key="2">
    <source>
        <dbReference type="ARBA" id="ARBA00022448"/>
    </source>
</evidence>
<feature type="transmembrane region" description="Helical" evidence="8">
    <location>
        <begin position="170"/>
        <end position="191"/>
    </location>
</feature>
<dbReference type="SMART" id="SM00382">
    <property type="entry name" value="AAA"/>
    <property type="match status" value="1"/>
</dbReference>
<evidence type="ECO:0000259" key="10">
    <source>
        <dbReference type="PROSITE" id="PS50929"/>
    </source>
</evidence>
<dbReference type="PANTHER" id="PTHR43394:SF1">
    <property type="entry name" value="ATP-BINDING CASSETTE SUB-FAMILY B MEMBER 10, MITOCHONDRIAL"/>
    <property type="match status" value="1"/>
</dbReference>
<feature type="transmembrane region" description="Helical" evidence="8">
    <location>
        <begin position="144"/>
        <end position="164"/>
    </location>
</feature>